<feature type="transmembrane region" description="Helical" evidence="2">
    <location>
        <begin position="326"/>
        <end position="348"/>
    </location>
</feature>
<dbReference type="Gene3D" id="1.20.1250.20">
    <property type="entry name" value="MFS general substrate transporter like domains"/>
    <property type="match status" value="2"/>
</dbReference>
<proteinExistence type="predicted"/>
<accession>A0A6J8BRV5</accession>
<feature type="transmembrane region" description="Helical" evidence="2">
    <location>
        <begin position="391"/>
        <end position="410"/>
    </location>
</feature>
<protein>
    <submittedName>
        <fullName evidence="4">SLC16A13</fullName>
    </submittedName>
</protein>
<dbReference type="CDD" id="cd17352">
    <property type="entry name" value="MFS_MCT_SLC16"/>
    <property type="match status" value="1"/>
</dbReference>
<dbReference type="InterPro" id="IPR020846">
    <property type="entry name" value="MFS_dom"/>
</dbReference>
<dbReference type="GO" id="GO:0008028">
    <property type="term" value="F:monocarboxylic acid transmembrane transporter activity"/>
    <property type="evidence" value="ECO:0007669"/>
    <property type="project" value="TreeGrafter"/>
</dbReference>
<feature type="transmembrane region" description="Helical" evidence="2">
    <location>
        <begin position="28"/>
        <end position="53"/>
    </location>
</feature>
<feature type="transmembrane region" description="Helical" evidence="2">
    <location>
        <begin position="360"/>
        <end position="379"/>
    </location>
</feature>
<dbReference type="PANTHER" id="PTHR11360:SF260">
    <property type="entry name" value="MFS DOMAIN-CONTAINING PROTEIN"/>
    <property type="match status" value="1"/>
</dbReference>
<evidence type="ECO:0000259" key="3">
    <source>
        <dbReference type="PROSITE" id="PS50850"/>
    </source>
</evidence>
<keyword evidence="2" id="KW-0472">Membrane</keyword>
<dbReference type="SUPFAM" id="SSF103473">
    <property type="entry name" value="MFS general substrate transporter"/>
    <property type="match status" value="1"/>
</dbReference>
<dbReference type="OrthoDB" id="2213137at2759"/>
<reference evidence="4 5" key="1">
    <citation type="submission" date="2020-06" db="EMBL/GenBank/DDBJ databases">
        <authorList>
            <person name="Li R."/>
            <person name="Bekaert M."/>
        </authorList>
    </citation>
    <scope>NUCLEOTIDE SEQUENCE [LARGE SCALE GENOMIC DNA]</scope>
    <source>
        <strain evidence="5">wild</strain>
    </source>
</reference>
<keyword evidence="2" id="KW-0812">Transmembrane</keyword>
<dbReference type="InterPro" id="IPR036259">
    <property type="entry name" value="MFS_trans_sf"/>
</dbReference>
<dbReference type="GO" id="GO:0016020">
    <property type="term" value="C:membrane"/>
    <property type="evidence" value="ECO:0007669"/>
    <property type="project" value="UniProtKB-SubCell"/>
</dbReference>
<dbReference type="Proteomes" id="UP000507470">
    <property type="component" value="Unassembled WGS sequence"/>
</dbReference>
<feature type="transmembrane region" description="Helical" evidence="2">
    <location>
        <begin position="65"/>
        <end position="86"/>
    </location>
</feature>
<dbReference type="EMBL" id="CACVKT020003742">
    <property type="protein sequence ID" value="CAC5385564.1"/>
    <property type="molecule type" value="Genomic_DNA"/>
</dbReference>
<feature type="transmembrane region" description="Helical" evidence="2">
    <location>
        <begin position="302"/>
        <end position="320"/>
    </location>
</feature>
<dbReference type="PANTHER" id="PTHR11360">
    <property type="entry name" value="MONOCARBOXYLATE TRANSPORTER"/>
    <property type="match status" value="1"/>
</dbReference>
<name>A0A6J8BRV5_MYTCO</name>
<dbReference type="InterPro" id="IPR050327">
    <property type="entry name" value="Proton-linked_MCT"/>
</dbReference>
<keyword evidence="2" id="KW-1133">Transmembrane helix</keyword>
<feature type="transmembrane region" description="Helical" evidence="2">
    <location>
        <begin position="229"/>
        <end position="250"/>
    </location>
</feature>
<dbReference type="AlphaFoldDB" id="A0A6J8BRV5"/>
<sequence length="458" mass="50516">MTWKRVGILKRKAVVKEQTKRNIQDGGWGWVVTFASCFGVAMSFAFASTFGIFYTSMTEELGFELTSVTLIGSIHTAISLGGAVLVVPVVERFGERQVLIVSGMLQFVGCFVSAFLTSFPLLLLCMGIVLGFGAVLSLVSCMMATDKYFDQKKTTALTLISLGASFSMIIFSPVAKLLLENYGFHGTMMICSAILLNTVVCGAVVFPLNNKELKTSVETSHQTHVDISFIKRPSFIMYMITNVLFIAGYYVTIGFLPETGLSVGIGMDDISMVFSISGVVQIVGRLTFGFLSYKLPSHITKLWIIFLFAVGLTPLIVPFSTKLYHFIIFSLLNGFFQGGSLIGFNLCLKNLLELKYYGRGLSLALTMQGVGGLIGNPTAAFLQKVTGNGDIVYLFASFIFILSALILSPFSKARKENRTEIEIAVLQNNFKVYTRRVEQSKNTIIVYERDMNLFEFNI</sequence>
<feature type="transmembrane region" description="Helical" evidence="2">
    <location>
        <begin position="187"/>
        <end position="208"/>
    </location>
</feature>
<comment type="subcellular location">
    <subcellularLocation>
        <location evidence="1">Membrane</location>
        <topology evidence="1">Multi-pass membrane protein</topology>
    </subcellularLocation>
</comment>
<feature type="transmembrane region" description="Helical" evidence="2">
    <location>
        <begin position="121"/>
        <end position="144"/>
    </location>
</feature>
<evidence type="ECO:0000256" key="2">
    <source>
        <dbReference type="SAM" id="Phobius"/>
    </source>
</evidence>
<feature type="transmembrane region" description="Helical" evidence="2">
    <location>
        <begin position="98"/>
        <end position="115"/>
    </location>
</feature>
<gene>
    <name evidence="4" type="ORF">MCOR_21100</name>
</gene>
<feature type="transmembrane region" description="Helical" evidence="2">
    <location>
        <begin position="156"/>
        <end position="175"/>
    </location>
</feature>
<dbReference type="InterPro" id="IPR011701">
    <property type="entry name" value="MFS"/>
</dbReference>
<keyword evidence="5" id="KW-1185">Reference proteome</keyword>
<evidence type="ECO:0000313" key="5">
    <source>
        <dbReference type="Proteomes" id="UP000507470"/>
    </source>
</evidence>
<dbReference type="Pfam" id="PF07690">
    <property type="entry name" value="MFS_1"/>
    <property type="match status" value="1"/>
</dbReference>
<dbReference type="PROSITE" id="PS50850">
    <property type="entry name" value="MFS"/>
    <property type="match status" value="1"/>
</dbReference>
<feature type="transmembrane region" description="Helical" evidence="2">
    <location>
        <begin position="270"/>
        <end position="290"/>
    </location>
</feature>
<evidence type="ECO:0000313" key="4">
    <source>
        <dbReference type="EMBL" id="CAC5385564.1"/>
    </source>
</evidence>
<feature type="domain" description="Major facilitator superfamily (MFS) profile" evidence="3">
    <location>
        <begin position="32"/>
        <end position="415"/>
    </location>
</feature>
<organism evidence="4 5">
    <name type="scientific">Mytilus coruscus</name>
    <name type="common">Sea mussel</name>
    <dbReference type="NCBI Taxonomy" id="42192"/>
    <lineage>
        <taxon>Eukaryota</taxon>
        <taxon>Metazoa</taxon>
        <taxon>Spiralia</taxon>
        <taxon>Lophotrochozoa</taxon>
        <taxon>Mollusca</taxon>
        <taxon>Bivalvia</taxon>
        <taxon>Autobranchia</taxon>
        <taxon>Pteriomorphia</taxon>
        <taxon>Mytilida</taxon>
        <taxon>Mytiloidea</taxon>
        <taxon>Mytilidae</taxon>
        <taxon>Mytilinae</taxon>
        <taxon>Mytilus</taxon>
    </lineage>
</organism>
<evidence type="ECO:0000256" key="1">
    <source>
        <dbReference type="ARBA" id="ARBA00004141"/>
    </source>
</evidence>